<dbReference type="Proteomes" id="UP000061432">
    <property type="component" value="Chromosome"/>
</dbReference>
<dbReference type="RefSeq" id="WP_082742630.1">
    <property type="nucleotide sequence ID" value="NZ_AP014704.1"/>
</dbReference>
<proteinExistence type="predicted"/>
<reference evidence="4" key="2">
    <citation type="submission" date="2015-01" db="EMBL/GenBank/DDBJ databases">
        <title>Complete genome sequence of Methylobacterium aquaticum strain 22A.</title>
        <authorList>
            <person name="Tani A."/>
            <person name="Ogura Y."/>
            <person name="Hayashi T."/>
        </authorList>
    </citation>
    <scope>NUCLEOTIDE SEQUENCE [LARGE SCALE GENOMIC DNA]</scope>
    <source>
        <strain evidence="4">MA-22A</strain>
    </source>
</reference>
<feature type="domain" description="T6SS immunity protein Tdi1 C-terminal" evidence="2">
    <location>
        <begin position="138"/>
        <end position="193"/>
    </location>
</feature>
<dbReference type="InterPro" id="IPR014983">
    <property type="entry name" value="GAD-rel"/>
</dbReference>
<sequence length="215" mass="24363">MATEKYKSDFDELAADRNPSIARNFSYEGENEIPEHLKYMWSKVDISSWEGGTFWTCDPAMVWGVIEDSLEGKKLLKASECIPYAISAFGSVFAWNDMLCVIRFEFQRGRIISFNNPDNLKKVVSPSVFMVPFPFSKEKYDEYNLYDYAAANFGPLGEGEIFSFAPSLPLGGAPSESSLILKDARVHLALLAQSQIFQIFHFNSRLYPGGYKQIE</sequence>
<dbReference type="KEGG" id="maqu:Maq22A_c22195"/>
<feature type="domain" description="GAD-related" evidence="1">
    <location>
        <begin position="31"/>
        <end position="98"/>
    </location>
</feature>
<accession>A0A0C6FFV2</accession>
<evidence type="ECO:0000313" key="4">
    <source>
        <dbReference type="Proteomes" id="UP000061432"/>
    </source>
</evidence>
<dbReference type="Pfam" id="PF08887">
    <property type="entry name" value="GAD-like"/>
    <property type="match status" value="1"/>
</dbReference>
<dbReference type="InterPro" id="IPR015002">
    <property type="entry name" value="T6SS_Tdi1_C"/>
</dbReference>
<evidence type="ECO:0000259" key="1">
    <source>
        <dbReference type="Pfam" id="PF08887"/>
    </source>
</evidence>
<name>A0A0C6FFV2_9HYPH</name>
<protein>
    <submittedName>
        <fullName evidence="3">Uncharacterized conserved protein</fullName>
    </submittedName>
</protein>
<evidence type="ECO:0000313" key="3">
    <source>
        <dbReference type="EMBL" id="BAQ47423.1"/>
    </source>
</evidence>
<dbReference type="Pfam" id="PF08906">
    <property type="entry name" value="T6SS_Tdi1_C"/>
    <property type="match status" value="1"/>
</dbReference>
<dbReference type="AlphaFoldDB" id="A0A0C6FFV2"/>
<gene>
    <name evidence="3" type="ORF">Maq22A_c22195</name>
</gene>
<dbReference type="PATRIC" id="fig|270351.10.peg.4280"/>
<reference evidence="3 4" key="1">
    <citation type="journal article" date="2015" name="Genome Announc.">
        <title>Complete Genome Sequence of Methylobacterium aquaticum Strain 22A, Isolated from Racomitrium japonicum Moss.</title>
        <authorList>
            <person name="Tani A."/>
            <person name="Ogura Y."/>
            <person name="Hayashi T."/>
            <person name="Kimbara K."/>
        </authorList>
    </citation>
    <scope>NUCLEOTIDE SEQUENCE [LARGE SCALE GENOMIC DNA]</scope>
    <source>
        <strain evidence="3 4">MA-22A</strain>
    </source>
</reference>
<dbReference type="EMBL" id="AP014704">
    <property type="protein sequence ID" value="BAQ47423.1"/>
    <property type="molecule type" value="Genomic_DNA"/>
</dbReference>
<dbReference type="OrthoDB" id="7985367at2"/>
<organism evidence="3 4">
    <name type="scientific">Methylobacterium aquaticum</name>
    <dbReference type="NCBI Taxonomy" id="270351"/>
    <lineage>
        <taxon>Bacteria</taxon>
        <taxon>Pseudomonadati</taxon>
        <taxon>Pseudomonadota</taxon>
        <taxon>Alphaproteobacteria</taxon>
        <taxon>Hyphomicrobiales</taxon>
        <taxon>Methylobacteriaceae</taxon>
        <taxon>Methylobacterium</taxon>
    </lineage>
</organism>
<evidence type="ECO:0000259" key="2">
    <source>
        <dbReference type="Pfam" id="PF08906"/>
    </source>
</evidence>